<dbReference type="OrthoDB" id="10658007at2759"/>
<evidence type="ECO:0000313" key="2">
    <source>
        <dbReference type="EMBL" id="EAR96829.1"/>
    </source>
</evidence>
<dbReference type="Gene3D" id="2.60.40.150">
    <property type="entry name" value="C2 domain"/>
    <property type="match status" value="1"/>
</dbReference>
<dbReference type="SUPFAM" id="SSF49562">
    <property type="entry name" value="C2 domain (Calcium/lipid-binding domain, CaLB)"/>
    <property type="match status" value="1"/>
</dbReference>
<dbReference type="InParanoid" id="Q23KL4"/>
<feature type="region of interest" description="Disordered" evidence="1">
    <location>
        <begin position="139"/>
        <end position="176"/>
    </location>
</feature>
<dbReference type="RefSeq" id="XP_001017074.1">
    <property type="nucleotide sequence ID" value="XM_001017074.2"/>
</dbReference>
<dbReference type="Proteomes" id="UP000009168">
    <property type="component" value="Unassembled WGS sequence"/>
</dbReference>
<keyword evidence="3" id="KW-1185">Reference proteome</keyword>
<name>Q23KL4_TETTS</name>
<proteinExistence type="predicted"/>
<accession>Q23KL4</accession>
<organism evidence="2 3">
    <name type="scientific">Tetrahymena thermophila (strain SB210)</name>
    <dbReference type="NCBI Taxonomy" id="312017"/>
    <lineage>
        <taxon>Eukaryota</taxon>
        <taxon>Sar</taxon>
        <taxon>Alveolata</taxon>
        <taxon>Ciliophora</taxon>
        <taxon>Intramacronucleata</taxon>
        <taxon>Oligohymenophorea</taxon>
        <taxon>Hymenostomatida</taxon>
        <taxon>Tetrahymenina</taxon>
        <taxon>Tetrahymenidae</taxon>
        <taxon>Tetrahymena</taxon>
    </lineage>
</organism>
<evidence type="ECO:0000313" key="3">
    <source>
        <dbReference type="Proteomes" id="UP000009168"/>
    </source>
</evidence>
<dbReference type="InterPro" id="IPR035892">
    <property type="entry name" value="C2_domain_sf"/>
</dbReference>
<dbReference type="HOGENOM" id="CLU_426137_0_0_1"/>
<gene>
    <name evidence="2" type="ORF">TTHERM_00193210</name>
</gene>
<evidence type="ECO:0000256" key="1">
    <source>
        <dbReference type="SAM" id="MobiDB-lite"/>
    </source>
</evidence>
<reference evidence="3" key="1">
    <citation type="journal article" date="2006" name="PLoS Biol.">
        <title>Macronuclear genome sequence of the ciliate Tetrahymena thermophila, a model eukaryote.</title>
        <authorList>
            <person name="Eisen J.A."/>
            <person name="Coyne R.S."/>
            <person name="Wu M."/>
            <person name="Wu D."/>
            <person name="Thiagarajan M."/>
            <person name="Wortman J.R."/>
            <person name="Badger J.H."/>
            <person name="Ren Q."/>
            <person name="Amedeo P."/>
            <person name="Jones K.M."/>
            <person name="Tallon L.J."/>
            <person name="Delcher A.L."/>
            <person name="Salzberg S.L."/>
            <person name="Silva J.C."/>
            <person name="Haas B.J."/>
            <person name="Majoros W.H."/>
            <person name="Farzad M."/>
            <person name="Carlton J.M."/>
            <person name="Smith R.K. Jr."/>
            <person name="Garg J."/>
            <person name="Pearlman R.E."/>
            <person name="Karrer K.M."/>
            <person name="Sun L."/>
            <person name="Manning G."/>
            <person name="Elde N.C."/>
            <person name="Turkewitz A.P."/>
            <person name="Asai D.J."/>
            <person name="Wilkes D.E."/>
            <person name="Wang Y."/>
            <person name="Cai H."/>
            <person name="Collins K."/>
            <person name="Stewart B.A."/>
            <person name="Lee S.R."/>
            <person name="Wilamowska K."/>
            <person name="Weinberg Z."/>
            <person name="Ruzzo W.L."/>
            <person name="Wloga D."/>
            <person name="Gaertig J."/>
            <person name="Frankel J."/>
            <person name="Tsao C.-C."/>
            <person name="Gorovsky M.A."/>
            <person name="Keeling P.J."/>
            <person name="Waller R.F."/>
            <person name="Patron N.J."/>
            <person name="Cherry J.M."/>
            <person name="Stover N.A."/>
            <person name="Krieger C.J."/>
            <person name="del Toro C."/>
            <person name="Ryder H.F."/>
            <person name="Williamson S.C."/>
            <person name="Barbeau R.A."/>
            <person name="Hamilton E.P."/>
            <person name="Orias E."/>
        </authorList>
    </citation>
    <scope>NUCLEOTIDE SEQUENCE [LARGE SCALE GENOMIC DNA]</scope>
    <source>
        <strain evidence="3">SB210</strain>
    </source>
</reference>
<dbReference type="eggNOG" id="ENOG502R2V5">
    <property type="taxonomic scope" value="Eukaryota"/>
</dbReference>
<dbReference type="EMBL" id="GG662673">
    <property type="protein sequence ID" value="EAR96829.1"/>
    <property type="molecule type" value="Genomic_DNA"/>
</dbReference>
<dbReference type="GeneID" id="7845941"/>
<dbReference type="AlphaFoldDB" id="Q23KL4"/>
<protein>
    <submittedName>
        <fullName evidence="2">Uncharacterized protein</fullName>
    </submittedName>
</protein>
<dbReference type="OMA" id="YVYVDQY"/>
<dbReference type="STRING" id="312017.Q23KL4"/>
<sequence>MSNLVINQLQVQLNQTIENIQAHQHLIILVRLGSQVRRTQVWSGDKFQGQWSDDIRLNRSTEDSLEIRLSALETPQSSSGQLLGVAKIPFSQIQSSSVIQDWFPLIIKEQEAGKVYAKIQYLGDQQINLGTPSHALAGMQRSEQRTQYSQYQTQSPTFASSNNQVPAGSGFSQYSQSVQMQQQPQQQVVQSQTTGLPQGYQVYQGSPAQEQGQNLVSPQSQHQIYVQNIQGSGLPTQEQIIQQIQNRFQQHQVPQSQYPPRQVVQFPQQQQQQQLQYVQQPPPQPLTIQQFQQLQLQKASQQPQVIQVGQNQLGQQVQYVQQPQNIQAQQQIVGGYQVQQQQQQQQQYAPYQAQQQQQQQNKYRVNSLSTLQPRQQFSGVERQSSSQLRLLPYDQVQQQQVQVDDMQGLVNAFDNQLVIHNPPAVIGLPQQQTDYISQQPLMQSVVRLVPSSQYQEQLQQSPSQQVVHISGQPLIQEIQQPQFQTLSNSQLRLVPISQVQHQQQQQQQLQQQAQPVQGITLLGRQNISQQQQVQQQPIQQQVNQVSMQIPGQPLSNSQIRIIPLNQAQQIQAAQQQQQQIISYQPQQQQVQYAYSPQVQYVNQQVLPQQGFGMQQGSLYQQQQQLTPGVQLISQPYGQLQYQQ</sequence>
<feature type="compositionally biased region" description="Low complexity" evidence="1">
    <location>
        <begin position="145"/>
        <end position="154"/>
    </location>
</feature>
<dbReference type="KEGG" id="tet:TTHERM_00193210"/>
<feature type="compositionally biased region" description="Polar residues" evidence="1">
    <location>
        <begin position="155"/>
        <end position="166"/>
    </location>
</feature>